<dbReference type="Gene3D" id="3.90.1200.10">
    <property type="match status" value="1"/>
</dbReference>
<dbReference type="PANTHER" id="PTHR12149:SF8">
    <property type="entry name" value="PROTEIN-RIBULOSAMINE 3-KINASE"/>
    <property type="match status" value="1"/>
</dbReference>
<evidence type="ECO:0000313" key="7">
    <source>
        <dbReference type="Proteomes" id="UP001485043"/>
    </source>
</evidence>
<dbReference type="Gene3D" id="3.30.200.20">
    <property type="entry name" value="Phosphorylase Kinase, domain 1"/>
    <property type="match status" value="1"/>
</dbReference>
<dbReference type="EMBL" id="JALJOV010001467">
    <property type="protein sequence ID" value="KAK9847426.1"/>
    <property type="molecule type" value="Genomic_DNA"/>
</dbReference>
<dbReference type="GO" id="GO:0102193">
    <property type="term" value="F:protein-ribulosamine 3-kinase activity"/>
    <property type="evidence" value="ECO:0007669"/>
    <property type="project" value="UniProtKB-EC"/>
</dbReference>
<dbReference type="EC" id="2.7.1.172" evidence="1"/>
<reference evidence="6 7" key="1">
    <citation type="journal article" date="2024" name="Nat. Commun.">
        <title>Phylogenomics reveals the evolutionary origins of lichenization in chlorophyte algae.</title>
        <authorList>
            <person name="Puginier C."/>
            <person name="Libourel C."/>
            <person name="Otte J."/>
            <person name="Skaloud P."/>
            <person name="Haon M."/>
            <person name="Grisel S."/>
            <person name="Petersen M."/>
            <person name="Berrin J.G."/>
            <person name="Delaux P.M."/>
            <person name="Dal Grande F."/>
            <person name="Keller J."/>
        </authorList>
    </citation>
    <scope>NUCLEOTIDE SEQUENCE [LARGE SCALE GENOMIC DNA]</scope>
    <source>
        <strain evidence="6 7">SAG 2523</strain>
    </source>
</reference>
<evidence type="ECO:0000256" key="1">
    <source>
        <dbReference type="ARBA" id="ARBA00011961"/>
    </source>
</evidence>
<evidence type="ECO:0000256" key="3">
    <source>
        <dbReference type="PROSITE-ProRule" id="PRU00175"/>
    </source>
</evidence>
<evidence type="ECO:0000313" key="6">
    <source>
        <dbReference type="EMBL" id="KAK9847426.1"/>
    </source>
</evidence>
<keyword evidence="3" id="KW-0862">Zinc</keyword>
<dbReference type="Proteomes" id="UP001485043">
    <property type="component" value="Unassembled WGS sequence"/>
</dbReference>
<dbReference type="AlphaFoldDB" id="A0AAW1SLE4"/>
<dbReference type="Pfam" id="PF13639">
    <property type="entry name" value="zf-RING_2"/>
    <property type="match status" value="1"/>
</dbReference>
<feature type="domain" description="RING-type" evidence="5">
    <location>
        <begin position="737"/>
        <end position="778"/>
    </location>
</feature>
<accession>A0AAW1SLE4</accession>
<evidence type="ECO:0000259" key="5">
    <source>
        <dbReference type="PROSITE" id="PS50089"/>
    </source>
</evidence>
<dbReference type="GO" id="GO:0008270">
    <property type="term" value="F:zinc ion binding"/>
    <property type="evidence" value="ECO:0007669"/>
    <property type="project" value="UniProtKB-KW"/>
</dbReference>
<keyword evidence="3" id="KW-0479">Metal-binding</keyword>
<dbReference type="PANTHER" id="PTHR12149">
    <property type="entry name" value="FRUCTOSAMINE 3 KINASE-RELATED PROTEIN"/>
    <property type="match status" value="1"/>
</dbReference>
<gene>
    <name evidence="6" type="ORF">WJX84_009070</name>
</gene>
<dbReference type="InterPro" id="IPR016477">
    <property type="entry name" value="Fructo-/Ketosamine-3-kinase"/>
</dbReference>
<protein>
    <recommendedName>
        <fullName evidence="1">protein-ribulosamine 3-kinase</fullName>
        <ecNumber evidence="1">2.7.1.172</ecNumber>
    </recommendedName>
</protein>
<feature type="compositionally biased region" description="Polar residues" evidence="4">
    <location>
        <begin position="330"/>
        <end position="339"/>
    </location>
</feature>
<dbReference type="SUPFAM" id="SSF56112">
    <property type="entry name" value="Protein kinase-like (PK-like)"/>
    <property type="match status" value="1"/>
</dbReference>
<name>A0AAW1SLE4_9CHLO</name>
<feature type="region of interest" description="Disordered" evidence="4">
    <location>
        <begin position="580"/>
        <end position="613"/>
    </location>
</feature>
<keyword evidence="3" id="KW-0863">Zinc-finger</keyword>
<dbReference type="SMART" id="SM00184">
    <property type="entry name" value="RING"/>
    <property type="match status" value="1"/>
</dbReference>
<sequence>MVMSKKEVALDAIGDWVGSSLEFGPVVKSSSLGSSGWSSQYTLHTKSGEKVFAKVAMGEDVVMFKGEALGLQAMYDTKTLRIPRIYHYGNLAELPGGGSLGSFIIMEYLNFGSGRASQKEFGRQLAAMHSATPTDENASKGLFGFHVDNTIGGNPQPNGWMDNWVDFFRERRLGYQLSLTNDSKLKQMGQKLMKNLDKYFTGIEVRPCVLHGDLWSGNMSSVDGQPSIFDPAVYYGHSEAEFGMSWCASFSQDFYAGYHEIIPKQPGSEARKQIYSLYHYLNHNNLFGGSYYYQFCADLLMKRESPMNLCSPDSPRPPRRFKRRRDATFGASQTSSGQQDVIDLCPDVCPDVKGAEAEPAQDSHDSQHTRGLWGEIEHEGRNSPQRWRAGRRRAAVSASHLLESLPIELTDSPVLPSSHFPHRLPARPSTIMDPPVSRRDGALPAAACSRRRRDWPSSPGRHARAHEDLTQATQESAAEPTCALSHLPSALRGLRTRSRYEPAGSEEEQRAVLDECMARRLQEQEDAALAHQQQHAVSPRGREAASGIDEELERLGALGHLEGGLQPWDLPLPPQHITAARAGSQSAAHPDAPAWHSRPVPESLPPRQHRAGVGRRRGWIPAPTLTHRVMAMLAENGALGSRASAERPSMRHSFQAMLAAHPHIAAMREAFASAGTSRLPAHLLLSDRDFNENDYEALLALDDSVENRKGATAEAIAAIPTHVAGSTADNVVPEPKCPICLEDFMSGVTLRDLPCGHHFHKDCLDHWLQQKATCPICQRSYK</sequence>
<feature type="region of interest" description="Disordered" evidence="4">
    <location>
        <begin position="525"/>
        <end position="545"/>
    </location>
</feature>
<evidence type="ECO:0000256" key="4">
    <source>
        <dbReference type="SAM" id="MobiDB-lite"/>
    </source>
</evidence>
<feature type="region of interest" description="Disordered" evidence="4">
    <location>
        <begin position="309"/>
        <end position="339"/>
    </location>
</feature>
<dbReference type="InterPro" id="IPR013083">
    <property type="entry name" value="Znf_RING/FYVE/PHD"/>
</dbReference>
<dbReference type="PROSITE" id="PS50089">
    <property type="entry name" value="ZF_RING_2"/>
    <property type="match status" value="1"/>
</dbReference>
<dbReference type="Pfam" id="PF03881">
    <property type="entry name" value="Fructosamin_kin"/>
    <property type="match status" value="1"/>
</dbReference>
<feature type="region of interest" description="Disordered" evidence="4">
    <location>
        <begin position="420"/>
        <end position="509"/>
    </location>
</feature>
<dbReference type="Gene3D" id="3.30.40.10">
    <property type="entry name" value="Zinc/RING finger domain, C3HC4 (zinc finger)"/>
    <property type="match status" value="1"/>
</dbReference>
<keyword evidence="7" id="KW-1185">Reference proteome</keyword>
<comment type="catalytic activity">
    <reaction evidence="2">
        <text>N(6)-D-ribulosyl-L-lysyl-[protein] + ATP = N(6)-(3-O-phospho-D-ribulosyl)-L-lysyl-[protein] + ADP + H(+)</text>
        <dbReference type="Rhea" id="RHEA:48432"/>
        <dbReference type="Rhea" id="RHEA-COMP:12103"/>
        <dbReference type="Rhea" id="RHEA-COMP:12104"/>
        <dbReference type="ChEBI" id="CHEBI:15378"/>
        <dbReference type="ChEBI" id="CHEBI:30616"/>
        <dbReference type="ChEBI" id="CHEBI:90418"/>
        <dbReference type="ChEBI" id="CHEBI:90420"/>
        <dbReference type="ChEBI" id="CHEBI:456216"/>
        <dbReference type="EC" id="2.7.1.172"/>
    </reaction>
    <physiologicalReaction direction="left-to-right" evidence="2">
        <dbReference type="Rhea" id="RHEA:48433"/>
    </physiologicalReaction>
</comment>
<dbReference type="SUPFAM" id="SSF57850">
    <property type="entry name" value="RING/U-box"/>
    <property type="match status" value="1"/>
</dbReference>
<evidence type="ECO:0000256" key="2">
    <source>
        <dbReference type="ARBA" id="ARBA00048655"/>
    </source>
</evidence>
<organism evidence="6 7">
    <name type="scientific">Apatococcus fuscideae</name>
    <dbReference type="NCBI Taxonomy" id="2026836"/>
    <lineage>
        <taxon>Eukaryota</taxon>
        <taxon>Viridiplantae</taxon>
        <taxon>Chlorophyta</taxon>
        <taxon>core chlorophytes</taxon>
        <taxon>Trebouxiophyceae</taxon>
        <taxon>Chlorellales</taxon>
        <taxon>Chlorellaceae</taxon>
        <taxon>Apatococcus</taxon>
    </lineage>
</organism>
<dbReference type="InterPro" id="IPR011009">
    <property type="entry name" value="Kinase-like_dom_sf"/>
</dbReference>
<proteinExistence type="predicted"/>
<dbReference type="CDD" id="cd16454">
    <property type="entry name" value="RING-H2_PA-TM-RING"/>
    <property type="match status" value="1"/>
</dbReference>
<dbReference type="InterPro" id="IPR001841">
    <property type="entry name" value="Znf_RING"/>
</dbReference>
<comment type="caution">
    <text evidence="6">The sequence shown here is derived from an EMBL/GenBank/DDBJ whole genome shotgun (WGS) entry which is preliminary data.</text>
</comment>